<keyword evidence="2" id="KW-1133">Transmembrane helix</keyword>
<feature type="region of interest" description="Disordered" evidence="1">
    <location>
        <begin position="71"/>
        <end position="95"/>
    </location>
</feature>
<comment type="caution">
    <text evidence="4">The sequence shown here is derived from an EMBL/GenBank/DDBJ whole genome shotgun (WGS) entry which is preliminary data.</text>
</comment>
<evidence type="ECO:0000313" key="5">
    <source>
        <dbReference type="Proteomes" id="UP001267426"/>
    </source>
</evidence>
<feature type="compositionally biased region" description="Pro residues" evidence="1">
    <location>
        <begin position="255"/>
        <end position="271"/>
    </location>
</feature>
<feature type="region of interest" description="Disordered" evidence="1">
    <location>
        <begin position="1"/>
        <end position="24"/>
    </location>
</feature>
<accession>A0ABU3BQB5</accession>
<dbReference type="Pfam" id="PF08308">
    <property type="entry name" value="PEGA"/>
    <property type="match status" value="2"/>
</dbReference>
<feature type="domain" description="PEGA" evidence="3">
    <location>
        <begin position="181"/>
        <end position="249"/>
    </location>
</feature>
<dbReference type="InterPro" id="IPR013229">
    <property type="entry name" value="PEGA"/>
</dbReference>
<feature type="region of interest" description="Disordered" evidence="1">
    <location>
        <begin position="244"/>
        <end position="275"/>
    </location>
</feature>
<organism evidence="4 5">
    <name type="scientific">Rubrivirga litoralis</name>
    <dbReference type="NCBI Taxonomy" id="3075598"/>
    <lineage>
        <taxon>Bacteria</taxon>
        <taxon>Pseudomonadati</taxon>
        <taxon>Rhodothermota</taxon>
        <taxon>Rhodothermia</taxon>
        <taxon>Rhodothermales</taxon>
        <taxon>Rubricoccaceae</taxon>
        <taxon>Rubrivirga</taxon>
    </lineage>
</organism>
<evidence type="ECO:0000256" key="2">
    <source>
        <dbReference type="SAM" id="Phobius"/>
    </source>
</evidence>
<dbReference type="Proteomes" id="UP001267426">
    <property type="component" value="Unassembled WGS sequence"/>
</dbReference>
<feature type="transmembrane region" description="Helical" evidence="2">
    <location>
        <begin position="34"/>
        <end position="55"/>
    </location>
</feature>
<name>A0ABU3BQB5_9BACT</name>
<feature type="compositionally biased region" description="Pro residues" evidence="1">
    <location>
        <begin position="1"/>
        <end position="14"/>
    </location>
</feature>
<keyword evidence="2" id="KW-0472">Membrane</keyword>
<gene>
    <name evidence="4" type="ORF">RM540_06950</name>
</gene>
<keyword evidence="5" id="KW-1185">Reference proteome</keyword>
<evidence type="ECO:0000259" key="3">
    <source>
        <dbReference type="Pfam" id="PF08308"/>
    </source>
</evidence>
<keyword evidence="2" id="KW-0812">Transmembrane</keyword>
<evidence type="ECO:0000313" key="4">
    <source>
        <dbReference type="EMBL" id="MDT0631487.1"/>
    </source>
</evidence>
<proteinExistence type="predicted"/>
<protein>
    <submittedName>
        <fullName evidence="4">PEGA domain-containing protein</fullName>
    </submittedName>
</protein>
<dbReference type="PANTHER" id="PTHR36194:SF1">
    <property type="entry name" value="S-LAYER-LIKE PROTEIN"/>
    <property type="match status" value="1"/>
</dbReference>
<evidence type="ECO:0000256" key="1">
    <source>
        <dbReference type="SAM" id="MobiDB-lite"/>
    </source>
</evidence>
<dbReference type="EMBL" id="JAVRHT010000013">
    <property type="protein sequence ID" value="MDT0631487.1"/>
    <property type="molecule type" value="Genomic_DNA"/>
</dbReference>
<dbReference type="RefSeq" id="WP_311662830.1">
    <property type="nucleotide sequence ID" value="NZ_JAVRHT010000013.1"/>
</dbReference>
<sequence length="345" mass="36175">MPPTPSPPPRPWTPEPETWTPEPADVARGNARTVVFRMVAAMAVVVVLGVGLLVADWYTSRTPAADVGYEAAPPSVSNGGGVDGEDGAESGLNEGGAGEAVLEVDSAVEGASVFVNGDSVGTTPLRLSLSEPGPKRVLVARGARALLDTTVQVEYGRVAVFAAGRRDEPAGRPTAAEAERGSIRVTSTPAGAAVLLDGRRVGQTPVTVDGLTPGEYALAVQQPGYEPATRRVTLRPGTRYETALELRSTSSPTSGPAPPQARPTPAPPRPDPGVGTVEILVRPWGRIEIDGQLRQRESDVVYRTELPTGTHRIRVSHPTLGSQERDVVVNRGVTYRVDIDLGGSD</sequence>
<reference evidence="4 5" key="1">
    <citation type="submission" date="2023-09" db="EMBL/GenBank/DDBJ databases">
        <authorList>
            <person name="Rey-Velasco X."/>
        </authorList>
    </citation>
    <scope>NUCLEOTIDE SEQUENCE [LARGE SCALE GENOMIC DNA]</scope>
    <source>
        <strain evidence="4 5">F394</strain>
    </source>
</reference>
<dbReference type="PANTHER" id="PTHR36194">
    <property type="entry name" value="S-LAYER-LIKE PROTEIN"/>
    <property type="match status" value="1"/>
</dbReference>
<feature type="domain" description="PEGA" evidence="3">
    <location>
        <begin position="101"/>
        <end position="154"/>
    </location>
</feature>